<keyword evidence="6" id="KW-0813">Transport</keyword>
<evidence type="ECO:0000256" key="7">
    <source>
        <dbReference type="SAM" id="Phobius"/>
    </source>
</evidence>
<keyword evidence="6" id="KW-0653">Protein transport</keyword>
<feature type="domain" description="MotA/TolQ/ExbB proton channel" evidence="8">
    <location>
        <begin position="67"/>
        <end position="187"/>
    </location>
</feature>
<comment type="similarity">
    <text evidence="6">Belongs to the exbB/tolQ family.</text>
</comment>
<keyword evidence="4 7" id="KW-1133">Transmembrane helix</keyword>
<dbReference type="EMBL" id="SJDL01000002">
    <property type="protein sequence ID" value="TBW59119.1"/>
    <property type="molecule type" value="Genomic_DNA"/>
</dbReference>
<evidence type="ECO:0000259" key="8">
    <source>
        <dbReference type="Pfam" id="PF01618"/>
    </source>
</evidence>
<accession>A0ABY1ZS54</accession>
<keyword evidence="5 7" id="KW-0472">Membrane</keyword>
<comment type="caution">
    <text evidence="9">The sequence shown here is derived from an EMBL/GenBank/DDBJ whole genome shotgun (WGS) entry which is preliminary data.</text>
</comment>
<evidence type="ECO:0000313" key="10">
    <source>
        <dbReference type="Proteomes" id="UP000313645"/>
    </source>
</evidence>
<protein>
    <submittedName>
        <fullName evidence="9">MotA/TolQ/ExbB proton channel family protein</fullName>
    </submittedName>
</protein>
<keyword evidence="10" id="KW-1185">Reference proteome</keyword>
<keyword evidence="3 7" id="KW-0812">Transmembrane</keyword>
<dbReference type="PANTHER" id="PTHR30625:SF11">
    <property type="entry name" value="MOTA_TOLQ_EXBB PROTON CHANNEL DOMAIN-CONTAINING PROTEIN"/>
    <property type="match status" value="1"/>
</dbReference>
<dbReference type="PANTHER" id="PTHR30625">
    <property type="entry name" value="PROTEIN TOLQ"/>
    <property type="match status" value="1"/>
</dbReference>
<evidence type="ECO:0000313" key="9">
    <source>
        <dbReference type="EMBL" id="TBW59119.1"/>
    </source>
</evidence>
<evidence type="ECO:0000256" key="2">
    <source>
        <dbReference type="ARBA" id="ARBA00022475"/>
    </source>
</evidence>
<feature type="transmembrane region" description="Helical" evidence="7">
    <location>
        <begin position="154"/>
        <end position="176"/>
    </location>
</feature>
<evidence type="ECO:0000256" key="1">
    <source>
        <dbReference type="ARBA" id="ARBA00004651"/>
    </source>
</evidence>
<evidence type="ECO:0000256" key="5">
    <source>
        <dbReference type="ARBA" id="ARBA00023136"/>
    </source>
</evidence>
<dbReference type="Pfam" id="PF01618">
    <property type="entry name" value="MotA_ExbB"/>
    <property type="match status" value="1"/>
</dbReference>
<evidence type="ECO:0000256" key="4">
    <source>
        <dbReference type="ARBA" id="ARBA00022989"/>
    </source>
</evidence>
<dbReference type="InterPro" id="IPR002898">
    <property type="entry name" value="MotA_ExbB_proton_chnl"/>
</dbReference>
<sequence>MLELLKAGGIIMVPIIACSILALAIILERFWSLRVSRVAPESTINELWRWIKKKDLNARKIKALQSSSPLGRVLAGGLMNAKHGREIMKESIEQEASQVIHELERFLNPLGTVATITPLLGLLGTVIGMIKVFAEIQLAGVGNAGNLAGGISEALMTTAAGLSVAIPALICHRYFIRRVDELVVSMEQEAIKLVEVVHGDREIDVDAEGA</sequence>
<evidence type="ECO:0000256" key="6">
    <source>
        <dbReference type="RuleBase" id="RU004057"/>
    </source>
</evidence>
<reference evidence="9 10" key="1">
    <citation type="submission" date="2019-02" db="EMBL/GenBank/DDBJ databases">
        <title>Marinobacter halodurans sp. nov., a marine bacterium isolated from sea tidal flat.</title>
        <authorList>
            <person name="Yoo Y."/>
            <person name="Lee D.W."/>
            <person name="Kim B.S."/>
            <person name="Kim J.-J."/>
        </authorList>
    </citation>
    <scope>NUCLEOTIDE SEQUENCE [LARGE SCALE GENOMIC DNA]</scope>
    <source>
        <strain evidence="9 10">YJ-S3-2</strain>
    </source>
</reference>
<gene>
    <name evidence="9" type="ORF">EZI54_02055</name>
</gene>
<proteinExistence type="inferred from homology"/>
<evidence type="ECO:0000256" key="3">
    <source>
        <dbReference type="ARBA" id="ARBA00022692"/>
    </source>
</evidence>
<name>A0ABY1ZS54_9GAMM</name>
<dbReference type="Proteomes" id="UP000313645">
    <property type="component" value="Unassembled WGS sequence"/>
</dbReference>
<keyword evidence="2" id="KW-1003">Cell membrane</keyword>
<feature type="transmembrane region" description="Helical" evidence="7">
    <location>
        <begin position="6"/>
        <end position="27"/>
    </location>
</feature>
<dbReference type="RefSeq" id="WP_131478528.1">
    <property type="nucleotide sequence ID" value="NZ_SJDL01000002.1"/>
</dbReference>
<comment type="subcellular location">
    <subcellularLocation>
        <location evidence="1">Cell membrane</location>
        <topology evidence="1">Multi-pass membrane protein</topology>
    </subcellularLocation>
    <subcellularLocation>
        <location evidence="6">Membrane</location>
        <topology evidence="6">Multi-pass membrane protein</topology>
    </subcellularLocation>
</comment>
<dbReference type="InterPro" id="IPR050790">
    <property type="entry name" value="ExbB/TolQ_transport"/>
</dbReference>
<organism evidence="9 10">
    <name type="scientific">Marinobacter halodurans</name>
    <dbReference type="NCBI Taxonomy" id="2528979"/>
    <lineage>
        <taxon>Bacteria</taxon>
        <taxon>Pseudomonadati</taxon>
        <taxon>Pseudomonadota</taxon>
        <taxon>Gammaproteobacteria</taxon>
        <taxon>Pseudomonadales</taxon>
        <taxon>Marinobacteraceae</taxon>
        <taxon>Marinobacter</taxon>
    </lineage>
</organism>
<feature type="transmembrane region" description="Helical" evidence="7">
    <location>
        <begin position="110"/>
        <end position="134"/>
    </location>
</feature>